<dbReference type="SUPFAM" id="SSF56349">
    <property type="entry name" value="DNA breaking-rejoining enzymes"/>
    <property type="match status" value="1"/>
</dbReference>
<evidence type="ECO:0000313" key="3">
    <source>
        <dbReference type="EMBL" id="CAD6494643.1"/>
    </source>
</evidence>
<dbReference type="InterPro" id="IPR013762">
    <property type="entry name" value="Integrase-like_cat_sf"/>
</dbReference>
<dbReference type="Gene3D" id="1.10.443.10">
    <property type="entry name" value="Intergrase catalytic core"/>
    <property type="match status" value="1"/>
</dbReference>
<proteinExistence type="predicted"/>
<dbReference type="GO" id="GO:0003677">
    <property type="term" value="F:DNA binding"/>
    <property type="evidence" value="ECO:0007669"/>
    <property type="project" value="InterPro"/>
</dbReference>
<keyword evidence="1" id="KW-0233">DNA recombination</keyword>
<dbReference type="GO" id="GO:0015074">
    <property type="term" value="P:DNA integration"/>
    <property type="evidence" value="ECO:0007669"/>
    <property type="project" value="InterPro"/>
</dbReference>
<protein>
    <recommendedName>
        <fullName evidence="2">Tyr recombinase domain-containing protein</fullName>
    </recommendedName>
</protein>
<evidence type="ECO:0000256" key="1">
    <source>
        <dbReference type="ARBA" id="ARBA00023172"/>
    </source>
</evidence>
<dbReference type="PROSITE" id="PS51898">
    <property type="entry name" value="TYR_RECOMBINASE"/>
    <property type="match status" value="1"/>
</dbReference>
<dbReference type="Proteomes" id="UP000612009">
    <property type="component" value="Unassembled WGS sequence"/>
</dbReference>
<sequence>MIESTGNLKHKLVIMFLYYAGLRLDEARNLNWQDIDFDRETIHLKTTK</sequence>
<dbReference type="InterPro" id="IPR011010">
    <property type="entry name" value="DNA_brk_join_enz"/>
</dbReference>
<organism evidence="3 4">
    <name type="scientific">Candidatus Argoarchaeum ethanivorans</name>
    <dbReference type="NCBI Taxonomy" id="2608793"/>
    <lineage>
        <taxon>Archaea</taxon>
        <taxon>Methanobacteriati</taxon>
        <taxon>Methanobacteriota</taxon>
        <taxon>Stenosarchaea group</taxon>
        <taxon>Methanomicrobia</taxon>
        <taxon>Methanosarcinales</taxon>
        <taxon>Methanosarcinales incertae sedis</taxon>
        <taxon>GOM Arc I cluster</taxon>
        <taxon>Candidatus Argoarchaeum</taxon>
    </lineage>
</organism>
<dbReference type="AlphaFoldDB" id="A0A811TFZ9"/>
<reference evidence="3" key="1">
    <citation type="submission" date="2020-10" db="EMBL/GenBank/DDBJ databases">
        <authorList>
            <person name="Hahn C.J."/>
            <person name="Laso-Perez R."/>
            <person name="Vulcano F."/>
            <person name="Vaziourakis K.-M."/>
            <person name="Stokke R."/>
            <person name="Steen I.H."/>
            <person name="Teske A."/>
            <person name="Boetius A."/>
            <person name="Liebeke M."/>
            <person name="Amann R."/>
            <person name="Knittel K."/>
        </authorList>
    </citation>
    <scope>NUCLEOTIDE SEQUENCE</scope>
    <source>
        <strain evidence="3">Gfbio:e3339647-f889-4370-9287-4fb5cb688e4c:AG392J18_GoMArc1</strain>
    </source>
</reference>
<evidence type="ECO:0000259" key="2">
    <source>
        <dbReference type="PROSITE" id="PS51898"/>
    </source>
</evidence>
<dbReference type="EMBL" id="CAJHIR010000068">
    <property type="protein sequence ID" value="CAD6494643.1"/>
    <property type="molecule type" value="Genomic_DNA"/>
</dbReference>
<dbReference type="GO" id="GO:0006310">
    <property type="term" value="P:DNA recombination"/>
    <property type="evidence" value="ECO:0007669"/>
    <property type="project" value="UniProtKB-KW"/>
</dbReference>
<comment type="caution">
    <text evidence="3">The sequence shown here is derived from an EMBL/GenBank/DDBJ whole genome shotgun (WGS) entry which is preliminary data.</text>
</comment>
<evidence type="ECO:0000313" key="4">
    <source>
        <dbReference type="Proteomes" id="UP000612009"/>
    </source>
</evidence>
<feature type="domain" description="Tyr recombinase" evidence="2">
    <location>
        <begin position="1"/>
        <end position="48"/>
    </location>
</feature>
<dbReference type="Pfam" id="PF00589">
    <property type="entry name" value="Phage_integrase"/>
    <property type="match status" value="1"/>
</dbReference>
<gene>
    <name evidence="3" type="ORF">LAKADJCE_00883</name>
</gene>
<dbReference type="InterPro" id="IPR002104">
    <property type="entry name" value="Integrase_catalytic"/>
</dbReference>
<name>A0A811TFZ9_9EURY</name>
<accession>A0A811TFZ9</accession>